<dbReference type="PANTHER" id="PTHR46211">
    <property type="entry name" value="GLYCEROPHOSPHORYL DIESTER PHOSPHODIESTERASE"/>
    <property type="match status" value="1"/>
</dbReference>
<accession>A0ABX2EA02</accession>
<reference evidence="2 3" key="1">
    <citation type="journal article" date="2015" name="Int. J. Syst. Evol. Microbiol.">
        <title>Winogradskyella litoriviva sp. nov., isolated from coastal seawater.</title>
        <authorList>
            <person name="Nedashkovskaya O.I."/>
            <person name="Kukhlevskiy A.D."/>
            <person name="Zhukova N.V."/>
            <person name="Kim S.J."/>
            <person name="Rhee S.K."/>
            <person name="Mikhailov V.V."/>
        </authorList>
    </citation>
    <scope>NUCLEOTIDE SEQUENCE [LARGE SCALE GENOMIC DNA]</scope>
    <source>
        <strain evidence="2 3">KMM6491</strain>
    </source>
</reference>
<gene>
    <name evidence="2" type="ORF">HNV10_14995</name>
</gene>
<dbReference type="InterPro" id="IPR017946">
    <property type="entry name" value="PLC-like_Pdiesterase_TIM-brl"/>
</dbReference>
<name>A0ABX2EA02_9FLAO</name>
<evidence type="ECO:0000313" key="2">
    <source>
        <dbReference type="EMBL" id="NRD24559.1"/>
    </source>
</evidence>
<dbReference type="PROSITE" id="PS51704">
    <property type="entry name" value="GP_PDE"/>
    <property type="match status" value="1"/>
</dbReference>
<sequence>MSCNTEIIQIDIQGHRGCRGLMPENSLPAFEKAIELGVTTLELDIAISKDNKVVVTHEPYMNPLICLDATGEVIPDALETHYNLYKMDYNEIKQFDCGSKFHPRFPNQQKIKTFKPLLSEVFDLVKRKNSDVKFNIEIKSEQDYYNIFTPKPEAYVALVLDELKRNDMLSRVILQSFDIKILREIRKQSPKTEIALLVDENEEIWDKISKLDIVKLPEIISPYYKLLDEKKVRNLQAENFKVIPWTINEEKDMEQMMKWKVDGIITDYPNRLIDLL</sequence>
<dbReference type="RefSeq" id="WP_173302210.1">
    <property type="nucleotide sequence ID" value="NZ_JABRWQ010000007.1"/>
</dbReference>
<dbReference type="PANTHER" id="PTHR46211:SF14">
    <property type="entry name" value="GLYCEROPHOSPHODIESTER PHOSPHODIESTERASE"/>
    <property type="match status" value="1"/>
</dbReference>
<dbReference type="Pfam" id="PF03009">
    <property type="entry name" value="GDPD"/>
    <property type="match status" value="1"/>
</dbReference>
<dbReference type="CDD" id="cd08567">
    <property type="entry name" value="GDPD_SpGDE_like"/>
    <property type="match status" value="1"/>
</dbReference>
<dbReference type="Proteomes" id="UP000805085">
    <property type="component" value="Unassembled WGS sequence"/>
</dbReference>
<proteinExistence type="predicted"/>
<dbReference type="SUPFAM" id="SSF51695">
    <property type="entry name" value="PLC-like phosphodiesterases"/>
    <property type="match status" value="1"/>
</dbReference>
<feature type="domain" description="GP-PDE" evidence="1">
    <location>
        <begin position="10"/>
        <end position="276"/>
    </location>
</feature>
<dbReference type="InterPro" id="IPR030395">
    <property type="entry name" value="GP_PDE_dom"/>
</dbReference>
<keyword evidence="3" id="KW-1185">Reference proteome</keyword>
<organism evidence="2 3">
    <name type="scientific">Winogradskyella litoriviva</name>
    <dbReference type="NCBI Taxonomy" id="1220182"/>
    <lineage>
        <taxon>Bacteria</taxon>
        <taxon>Pseudomonadati</taxon>
        <taxon>Bacteroidota</taxon>
        <taxon>Flavobacteriia</taxon>
        <taxon>Flavobacteriales</taxon>
        <taxon>Flavobacteriaceae</taxon>
        <taxon>Winogradskyella</taxon>
    </lineage>
</organism>
<comment type="caution">
    <text evidence="2">The sequence shown here is derived from an EMBL/GenBank/DDBJ whole genome shotgun (WGS) entry which is preliminary data.</text>
</comment>
<evidence type="ECO:0000259" key="1">
    <source>
        <dbReference type="PROSITE" id="PS51704"/>
    </source>
</evidence>
<dbReference type="EMBL" id="JABRWQ010000007">
    <property type="protein sequence ID" value="NRD24559.1"/>
    <property type="molecule type" value="Genomic_DNA"/>
</dbReference>
<evidence type="ECO:0000313" key="3">
    <source>
        <dbReference type="Proteomes" id="UP000805085"/>
    </source>
</evidence>
<protein>
    <submittedName>
        <fullName evidence="2">Glycerophosphodiester phosphodiesterase</fullName>
    </submittedName>
</protein>
<dbReference type="Gene3D" id="3.20.20.190">
    <property type="entry name" value="Phosphatidylinositol (PI) phosphodiesterase"/>
    <property type="match status" value="1"/>
</dbReference>